<sequence length="139" mass="16345">MKPAVSTLTISFEAPFWVGLYEREEEGLYQVCKIPFGAEPKDYEVYAFLQRHWKDLTFSPPLPAGTVPRARINPKRLQREIRKQLQTPAIGTKAQQALQLQHAQRVQTRKETARQKRTQAQHRRAALRREKHREKHRGH</sequence>
<evidence type="ECO:0000313" key="3">
    <source>
        <dbReference type="Proteomes" id="UP000260649"/>
    </source>
</evidence>
<dbReference type="Pfam" id="PF11208">
    <property type="entry name" value="DUF2992"/>
    <property type="match status" value="1"/>
</dbReference>
<dbReference type="Proteomes" id="UP000260649">
    <property type="component" value="Unassembled WGS sequence"/>
</dbReference>
<dbReference type="AlphaFoldDB" id="A0A3E2B224"/>
<comment type="caution">
    <text evidence="2">The sequence shown here is derived from an EMBL/GenBank/DDBJ whole genome shotgun (WGS) entry which is preliminary data.</text>
</comment>
<reference evidence="2 3" key="1">
    <citation type="submission" date="2018-07" db="EMBL/GenBank/DDBJ databases">
        <title>GABA Modulating Bacteria of the Human Gut Microbiota.</title>
        <authorList>
            <person name="Strandwitz P."/>
            <person name="Kim K.H."/>
            <person name="Terekhova D."/>
            <person name="Liu J.K."/>
            <person name="Sharma A."/>
            <person name="Levering J."/>
            <person name="Mcdonald D."/>
            <person name="Dietrich D."/>
            <person name="Ramadhar T.R."/>
            <person name="Lekbua A."/>
            <person name="Mroue N."/>
            <person name="Liston C."/>
            <person name="Stewart E.J."/>
            <person name="Dubin M.J."/>
            <person name="Zengler K."/>
            <person name="Knight R."/>
            <person name="Gilbert J.A."/>
            <person name="Clardy J."/>
            <person name="Lewis K."/>
        </authorList>
    </citation>
    <scope>NUCLEOTIDE SEQUENCE [LARGE SCALE GENOMIC DNA]</scope>
    <source>
        <strain evidence="2 3">KLE1738</strain>
    </source>
</reference>
<dbReference type="InterPro" id="IPR016787">
    <property type="entry name" value="UCP021328"/>
</dbReference>
<dbReference type="GeneID" id="97995968"/>
<evidence type="ECO:0000256" key="1">
    <source>
        <dbReference type="SAM" id="MobiDB-lite"/>
    </source>
</evidence>
<evidence type="ECO:0000313" key="2">
    <source>
        <dbReference type="EMBL" id="RFT06034.1"/>
    </source>
</evidence>
<protein>
    <submittedName>
        <fullName evidence="2">DUF2992 family protein</fullName>
    </submittedName>
</protein>
<dbReference type="RefSeq" id="WP_117142561.1">
    <property type="nucleotide sequence ID" value="NZ_CAKXKJ010000005.1"/>
</dbReference>
<dbReference type="OrthoDB" id="4570726at2"/>
<dbReference type="EMBL" id="QQRQ01000018">
    <property type="protein sequence ID" value="RFT06034.1"/>
    <property type="molecule type" value="Genomic_DNA"/>
</dbReference>
<dbReference type="PIRSF" id="PIRSF021328">
    <property type="entry name" value="UCP021328"/>
    <property type="match status" value="1"/>
</dbReference>
<gene>
    <name evidence="2" type="ORF">DV520_09510</name>
</gene>
<keyword evidence="3" id="KW-1185">Reference proteome</keyword>
<feature type="compositionally biased region" description="Low complexity" evidence="1">
    <location>
        <begin position="94"/>
        <end position="104"/>
    </location>
</feature>
<feature type="compositionally biased region" description="Basic residues" evidence="1">
    <location>
        <begin position="115"/>
        <end position="139"/>
    </location>
</feature>
<name>A0A3E2B224_9FIRM</name>
<organism evidence="2 3">
    <name type="scientific">Evtepia gabavorous</name>
    <dbReference type="NCBI Taxonomy" id="2211183"/>
    <lineage>
        <taxon>Bacteria</taxon>
        <taxon>Bacillati</taxon>
        <taxon>Bacillota</taxon>
        <taxon>Clostridia</taxon>
        <taxon>Eubacteriales</taxon>
        <taxon>Evtepia</taxon>
    </lineage>
</organism>
<feature type="region of interest" description="Disordered" evidence="1">
    <location>
        <begin position="87"/>
        <end position="139"/>
    </location>
</feature>
<proteinExistence type="predicted"/>
<accession>A0A3E2B224</accession>